<dbReference type="Gene3D" id="2.60.120.10">
    <property type="entry name" value="Jelly Rolls"/>
    <property type="match status" value="1"/>
</dbReference>
<dbReference type="InterPro" id="IPR027452">
    <property type="entry name" value="FIH-1_dom_II"/>
</dbReference>
<dbReference type="SMART" id="SM00558">
    <property type="entry name" value="JmjC"/>
    <property type="match status" value="1"/>
</dbReference>
<organism evidence="2">
    <name type="scientific">Phallusia mammillata</name>
    <dbReference type="NCBI Taxonomy" id="59560"/>
    <lineage>
        <taxon>Eukaryota</taxon>
        <taxon>Metazoa</taxon>
        <taxon>Chordata</taxon>
        <taxon>Tunicata</taxon>
        <taxon>Ascidiacea</taxon>
        <taxon>Phlebobranchia</taxon>
        <taxon>Ascidiidae</taxon>
        <taxon>Phallusia</taxon>
    </lineage>
</organism>
<dbReference type="EMBL" id="LR785754">
    <property type="protein sequence ID" value="CAB3252828.1"/>
    <property type="molecule type" value="mRNA"/>
</dbReference>
<dbReference type="InterPro" id="IPR003347">
    <property type="entry name" value="JmjC_dom"/>
</dbReference>
<sequence length="380" mass="43830">MKSREMCDEQMLVEEPMSDSPISMNQSYDPASIPEYPFPMEQIPRMSINDPRLQHLIETSQPVVITDSQLVQPALKWNLRYLKSNLGDGLYYVYSSHNNRFKYFDKERAKQCSSFKQPTTRKEVAFSDFIEMLKKCNESTERIYLQQTLNDTVGPNIVQDYLQFNWHFVSRIQSKMQWGDLSSNLLLIGQEGNITPVHYDEQENFFAQVSGFKRCLLFSPDQFECLYPHPVSHPCDRQSQVNFSNPDYQRFPKFRDAHAVEAIVGPGDVLYIPMYWWHQIESLASAEPYDHGFTDDAASSCGSDTSDEDIPPVTVSVNFWYRSSPLPQQIEYPISAQQRVSVMRNIEKMVGAVMGSPDEVANLLRTIVDGRYNMTSREAT</sequence>
<dbReference type="Pfam" id="PF13621">
    <property type="entry name" value="Cupin_8"/>
    <property type="match status" value="1"/>
</dbReference>
<proteinExistence type="evidence at transcript level"/>
<feature type="domain" description="JmjC" evidence="1">
    <location>
        <begin position="143"/>
        <end position="336"/>
    </location>
</feature>
<dbReference type="GO" id="GO:0005737">
    <property type="term" value="C:cytoplasm"/>
    <property type="evidence" value="ECO:0007669"/>
    <property type="project" value="TreeGrafter"/>
</dbReference>
<evidence type="ECO:0000259" key="1">
    <source>
        <dbReference type="PROSITE" id="PS51184"/>
    </source>
</evidence>
<evidence type="ECO:0000313" key="2">
    <source>
        <dbReference type="EMBL" id="CAB3252828.1"/>
    </source>
</evidence>
<dbReference type="PANTHER" id="PTHR12461">
    <property type="entry name" value="HYPOXIA-INDUCIBLE FACTOR 1 ALPHA INHIBITOR-RELATED"/>
    <property type="match status" value="1"/>
</dbReference>
<dbReference type="InterPro" id="IPR041667">
    <property type="entry name" value="Cupin_8"/>
</dbReference>
<dbReference type="GO" id="GO:0071532">
    <property type="term" value="F:ankyrin repeat binding"/>
    <property type="evidence" value="ECO:0007669"/>
    <property type="project" value="TreeGrafter"/>
</dbReference>
<dbReference type="PANTHER" id="PTHR12461:SF105">
    <property type="entry name" value="HYPOXIA-INDUCIBLE FACTOR 1-ALPHA INHIBITOR"/>
    <property type="match status" value="1"/>
</dbReference>
<gene>
    <name evidence="2" type="primary">Hif1an</name>
</gene>
<dbReference type="FunFam" id="2.60.120.10:FF:000042">
    <property type="entry name" value="Hypoxia-inducible factor 1-alpha inhibitor"/>
    <property type="match status" value="1"/>
</dbReference>
<protein>
    <submittedName>
        <fullName evidence="2">Hypoxia-inducible factor 1-alpha inhibitor</fullName>
    </submittedName>
</protein>
<dbReference type="GO" id="GO:0036139">
    <property type="term" value="F:peptidyl-histidine dioxygenase activity"/>
    <property type="evidence" value="ECO:0007669"/>
    <property type="project" value="TreeGrafter"/>
</dbReference>
<dbReference type="Gene3D" id="1.10.287.1010">
    <property type="entry name" value="Clavaminate synthase-like"/>
    <property type="match status" value="1"/>
</dbReference>
<dbReference type="PROSITE" id="PS51184">
    <property type="entry name" value="JMJC"/>
    <property type="match status" value="1"/>
</dbReference>
<accession>A0A6F9DF42</accession>
<dbReference type="AlphaFoldDB" id="A0A6F9DF42"/>
<dbReference type="GO" id="GO:0005634">
    <property type="term" value="C:nucleus"/>
    <property type="evidence" value="ECO:0007669"/>
    <property type="project" value="TreeGrafter"/>
</dbReference>
<reference evidence="2" key="1">
    <citation type="submission" date="2020-04" db="EMBL/GenBank/DDBJ databases">
        <authorList>
            <person name="Neveu A P."/>
        </authorList>
    </citation>
    <scope>NUCLEOTIDE SEQUENCE</scope>
    <source>
        <tissue evidence="2">Whole embryo</tissue>
    </source>
</reference>
<dbReference type="GO" id="GO:0045746">
    <property type="term" value="P:negative regulation of Notch signaling pathway"/>
    <property type="evidence" value="ECO:0007669"/>
    <property type="project" value="TreeGrafter"/>
</dbReference>
<dbReference type="GO" id="GO:0036140">
    <property type="term" value="F:[protein]-asparagine 3-dioxygenase activity"/>
    <property type="evidence" value="ECO:0007669"/>
    <property type="project" value="TreeGrafter"/>
</dbReference>
<name>A0A6F9DF42_9ASCI</name>
<dbReference type="InterPro" id="IPR014710">
    <property type="entry name" value="RmlC-like_jellyroll"/>
</dbReference>
<dbReference type="SUPFAM" id="SSF51197">
    <property type="entry name" value="Clavaminate synthase-like"/>
    <property type="match status" value="1"/>
</dbReference>